<dbReference type="AlphaFoldDB" id="A0A9D1Y883"/>
<comment type="similarity">
    <text evidence="2 9">Belongs to the peptidase M18 family.</text>
</comment>
<evidence type="ECO:0000256" key="8">
    <source>
        <dbReference type="ARBA" id="ARBA00023049"/>
    </source>
</evidence>
<dbReference type="PRINTS" id="PR00932">
    <property type="entry name" value="AMINO1PTASE"/>
</dbReference>
<evidence type="ECO:0000256" key="4">
    <source>
        <dbReference type="ARBA" id="ARBA00022670"/>
    </source>
</evidence>
<dbReference type="GO" id="GO:0005737">
    <property type="term" value="C:cytoplasm"/>
    <property type="evidence" value="ECO:0007669"/>
    <property type="project" value="UniProtKB-ARBA"/>
</dbReference>
<dbReference type="Gene3D" id="2.30.250.10">
    <property type="entry name" value="Aminopeptidase i, Domain 2"/>
    <property type="match status" value="1"/>
</dbReference>
<dbReference type="InterPro" id="IPR001948">
    <property type="entry name" value="Peptidase_M18"/>
</dbReference>
<keyword evidence="3 9" id="KW-0031">Aminopeptidase</keyword>
<sequence>MQRDYDRELVQFIQHHPSPYHVVEGQKKCLLDAGYEPLLESQDWTIREGGKYFVTRNGSSLIAFRVPKKSFTSFMLMSSHSDSPVLKIKENPEITVDGTYQKLNVEVYGGALLAPWFDRPLSVAGRVLVKTADGVRMQLVHVDRDLLLIPSLAIHMNRGANTGYEYKVQRDLLPLYSTAGAQPLLEVVAKECGLDANAIVGHDLLVYNRQAPSIWGARGEFLSSPKLDDLQCAFASLTGLLESEPTDCIPVHVLFDNEEIGSSTKQGAASTFLADTLHRIADSLGLTQSEYLRKLPQSFMLSADNAHAMHPNYMDKCDPVNHPKLGGGVVLKFSGNQKYTTDAVSAALVRTLAEKGGVRIQAFTNHSDIPGGATLGNLSAHHVAVKTADVGIAQLAMHSPYETCGSGDTAELVGLARALFSSSLVERGEEDYALR</sequence>
<accession>A0A9D1Y883</accession>
<dbReference type="Pfam" id="PF02127">
    <property type="entry name" value="Peptidase_M18"/>
    <property type="match status" value="1"/>
</dbReference>
<protein>
    <recommendedName>
        <fullName evidence="10">M18 family aminopeptidase</fullName>
        <ecNumber evidence="10">3.4.11.-</ecNumber>
    </recommendedName>
</protein>
<evidence type="ECO:0000256" key="10">
    <source>
        <dbReference type="RuleBase" id="RU004387"/>
    </source>
</evidence>
<evidence type="ECO:0000256" key="1">
    <source>
        <dbReference type="ARBA" id="ARBA00001947"/>
    </source>
</evidence>
<comment type="caution">
    <text evidence="11">The sequence shown here is derived from an EMBL/GenBank/DDBJ whole genome shotgun (WGS) entry which is preliminary data.</text>
</comment>
<reference evidence="11" key="1">
    <citation type="journal article" date="2021" name="PeerJ">
        <title>Extensive microbial diversity within the chicken gut microbiome revealed by metagenomics and culture.</title>
        <authorList>
            <person name="Gilroy R."/>
            <person name="Ravi A."/>
            <person name="Getino M."/>
            <person name="Pursley I."/>
            <person name="Horton D.L."/>
            <person name="Alikhan N.F."/>
            <person name="Baker D."/>
            <person name="Gharbi K."/>
            <person name="Hall N."/>
            <person name="Watson M."/>
            <person name="Adriaenssens E.M."/>
            <person name="Foster-Nyarko E."/>
            <person name="Jarju S."/>
            <person name="Secka A."/>
            <person name="Antonio M."/>
            <person name="Oren A."/>
            <person name="Chaudhuri R.R."/>
            <person name="La Ragione R."/>
            <person name="Hildebrand F."/>
            <person name="Pallen M.J."/>
        </authorList>
    </citation>
    <scope>NUCLEOTIDE SEQUENCE</scope>
    <source>
        <strain evidence="11">ChiBcec16_6824</strain>
    </source>
</reference>
<evidence type="ECO:0000313" key="12">
    <source>
        <dbReference type="Proteomes" id="UP000823868"/>
    </source>
</evidence>
<keyword evidence="7 9" id="KW-0862">Zinc</keyword>
<gene>
    <name evidence="11" type="ORF">H9841_04195</name>
</gene>
<dbReference type="GO" id="GO:0006508">
    <property type="term" value="P:proteolysis"/>
    <property type="evidence" value="ECO:0007669"/>
    <property type="project" value="UniProtKB-KW"/>
</dbReference>
<dbReference type="EC" id="3.4.11.-" evidence="10"/>
<dbReference type="GO" id="GO:0004177">
    <property type="term" value="F:aminopeptidase activity"/>
    <property type="evidence" value="ECO:0007669"/>
    <property type="project" value="UniProtKB-KW"/>
</dbReference>
<dbReference type="Proteomes" id="UP000823868">
    <property type="component" value="Unassembled WGS sequence"/>
</dbReference>
<dbReference type="CDD" id="cd05658">
    <property type="entry name" value="M18_DAP"/>
    <property type="match status" value="1"/>
</dbReference>
<dbReference type="SUPFAM" id="SSF53187">
    <property type="entry name" value="Zn-dependent exopeptidases"/>
    <property type="match status" value="1"/>
</dbReference>
<keyword evidence="4 9" id="KW-0645">Protease</keyword>
<evidence type="ECO:0000256" key="3">
    <source>
        <dbReference type="ARBA" id="ARBA00022438"/>
    </source>
</evidence>
<evidence type="ECO:0000256" key="9">
    <source>
        <dbReference type="RuleBase" id="RU004386"/>
    </source>
</evidence>
<reference evidence="11" key="2">
    <citation type="submission" date="2021-04" db="EMBL/GenBank/DDBJ databases">
        <authorList>
            <person name="Gilroy R."/>
        </authorList>
    </citation>
    <scope>NUCLEOTIDE SEQUENCE</scope>
    <source>
        <strain evidence="11">ChiBcec16_6824</strain>
    </source>
</reference>
<keyword evidence="5 9" id="KW-0479">Metal-binding</keyword>
<dbReference type="EMBL" id="DXDX01000076">
    <property type="protein sequence ID" value="HIY21090.1"/>
    <property type="molecule type" value="Genomic_DNA"/>
</dbReference>
<keyword evidence="6 9" id="KW-0378">Hydrolase</keyword>
<dbReference type="GO" id="GO:0008270">
    <property type="term" value="F:zinc ion binding"/>
    <property type="evidence" value="ECO:0007669"/>
    <property type="project" value="InterPro"/>
</dbReference>
<dbReference type="NCBIfam" id="NF002759">
    <property type="entry name" value="PRK02813.1"/>
    <property type="match status" value="1"/>
</dbReference>
<evidence type="ECO:0000256" key="6">
    <source>
        <dbReference type="ARBA" id="ARBA00022801"/>
    </source>
</evidence>
<dbReference type="Gene3D" id="3.40.630.10">
    <property type="entry name" value="Zn peptidases"/>
    <property type="match status" value="1"/>
</dbReference>
<dbReference type="PANTHER" id="PTHR28570">
    <property type="entry name" value="ASPARTYL AMINOPEPTIDASE"/>
    <property type="match status" value="1"/>
</dbReference>
<proteinExistence type="inferred from homology"/>
<evidence type="ECO:0000313" key="11">
    <source>
        <dbReference type="EMBL" id="HIY21090.1"/>
    </source>
</evidence>
<dbReference type="PANTHER" id="PTHR28570:SF3">
    <property type="entry name" value="ASPARTYL AMINOPEPTIDASE"/>
    <property type="match status" value="1"/>
</dbReference>
<keyword evidence="8 9" id="KW-0482">Metalloprotease</keyword>
<evidence type="ECO:0000256" key="5">
    <source>
        <dbReference type="ARBA" id="ARBA00022723"/>
    </source>
</evidence>
<evidence type="ECO:0000256" key="2">
    <source>
        <dbReference type="ARBA" id="ARBA00008290"/>
    </source>
</evidence>
<evidence type="ECO:0000256" key="7">
    <source>
        <dbReference type="ARBA" id="ARBA00022833"/>
    </source>
</evidence>
<organism evidence="11 12">
    <name type="scientific">Candidatus Flavonifractor merdigallinarum</name>
    <dbReference type="NCBI Taxonomy" id="2838589"/>
    <lineage>
        <taxon>Bacteria</taxon>
        <taxon>Bacillati</taxon>
        <taxon>Bacillota</taxon>
        <taxon>Clostridia</taxon>
        <taxon>Eubacteriales</taxon>
        <taxon>Oscillospiraceae</taxon>
        <taxon>Flavonifractor</taxon>
    </lineage>
</organism>
<dbReference type="SUPFAM" id="SSF101821">
    <property type="entry name" value="Aminopeptidase/glucanase lid domain"/>
    <property type="match status" value="1"/>
</dbReference>
<comment type="cofactor">
    <cofactor evidence="1 10">
        <name>Zn(2+)</name>
        <dbReference type="ChEBI" id="CHEBI:29105"/>
    </cofactor>
</comment>
<dbReference type="InterPro" id="IPR023358">
    <property type="entry name" value="Peptidase_M18_dom2"/>
</dbReference>
<name>A0A9D1Y883_9FIRM</name>
<dbReference type="GO" id="GO:0008237">
    <property type="term" value="F:metallopeptidase activity"/>
    <property type="evidence" value="ECO:0007669"/>
    <property type="project" value="UniProtKB-KW"/>
</dbReference>